<reference evidence="12" key="2">
    <citation type="submission" date="2016-01" db="EMBL/GenBank/DDBJ databases">
        <authorList>
            <person name="Poehlein A."/>
            <person name="Schlien K."/>
            <person name="Gottschalk G."/>
            <person name="Buckel W."/>
            <person name="Daniel R."/>
        </authorList>
    </citation>
    <scope>NUCLEOTIDE SEQUENCE [LARGE SCALE GENOMIC DNA]</scope>
    <source>
        <strain evidence="12">X2</strain>
    </source>
</reference>
<keyword evidence="4" id="KW-1003">Cell membrane</keyword>
<evidence type="ECO:0000313" key="11">
    <source>
        <dbReference type="EMBL" id="SHE34208.1"/>
    </source>
</evidence>
<accession>A0A0X8VBC3</accession>
<evidence type="ECO:0000256" key="2">
    <source>
        <dbReference type="ARBA" id="ARBA00007069"/>
    </source>
</evidence>
<dbReference type="Gene3D" id="1.10.3720.10">
    <property type="entry name" value="MetI-like"/>
    <property type="match status" value="1"/>
</dbReference>
<organism evidence="11 13">
    <name type="scientific">Anaerotignum propionicum DSM 1682</name>
    <dbReference type="NCBI Taxonomy" id="991789"/>
    <lineage>
        <taxon>Bacteria</taxon>
        <taxon>Bacillati</taxon>
        <taxon>Bacillota</taxon>
        <taxon>Clostridia</taxon>
        <taxon>Lachnospirales</taxon>
        <taxon>Anaerotignaceae</taxon>
        <taxon>Anaerotignum</taxon>
    </lineage>
</organism>
<reference evidence="10 12" key="1">
    <citation type="journal article" date="2016" name="Genome Announc.">
        <title>Complete Genome Sequence of the Amino Acid-Fermenting Clostridium propionicum X2 (DSM 1682).</title>
        <authorList>
            <person name="Poehlein A."/>
            <person name="Schlien K."/>
            <person name="Chowdhury N.P."/>
            <person name="Gottschalk G."/>
            <person name="Buckel W."/>
            <person name="Daniel R."/>
        </authorList>
    </citation>
    <scope>NUCLEOTIDE SEQUENCE [LARGE SCALE GENOMIC DNA]</scope>
    <source>
        <strain evidence="10 12">X2</strain>
    </source>
</reference>
<dbReference type="NCBIfam" id="NF008049">
    <property type="entry name" value="PRK10782.1"/>
    <property type="match status" value="1"/>
</dbReference>
<keyword evidence="5 8" id="KW-0812">Transmembrane</keyword>
<dbReference type="PROSITE" id="PS50928">
    <property type="entry name" value="ABC_TM1"/>
    <property type="match status" value="1"/>
</dbReference>
<dbReference type="InterPro" id="IPR035906">
    <property type="entry name" value="MetI-like_sf"/>
</dbReference>
<feature type="transmembrane region" description="Helical" evidence="8">
    <location>
        <begin position="189"/>
        <end position="209"/>
    </location>
</feature>
<feature type="domain" description="ABC transmembrane type-1" evidence="9">
    <location>
        <begin position="14"/>
        <end position="205"/>
    </location>
</feature>
<feature type="transmembrane region" description="Helical" evidence="8">
    <location>
        <begin position="88"/>
        <end position="109"/>
    </location>
</feature>
<protein>
    <submittedName>
        <fullName evidence="11">D-methionine transport system permease protein</fullName>
    </submittedName>
    <submittedName>
        <fullName evidence="10">Methionine import system permease protein MetP</fullName>
    </submittedName>
</protein>
<evidence type="ECO:0000256" key="3">
    <source>
        <dbReference type="ARBA" id="ARBA00022448"/>
    </source>
</evidence>
<gene>
    <name evidence="10" type="primary">metP_2</name>
    <name evidence="10" type="ORF">CPRO_29210</name>
    <name evidence="11" type="ORF">SAMN02745151_00466</name>
</gene>
<evidence type="ECO:0000256" key="4">
    <source>
        <dbReference type="ARBA" id="ARBA00022475"/>
    </source>
</evidence>
<sequence>MFKEGMMALVGSAFWESIYMTLVSTFFAYLVGLPMGLVLVMTDKEGVRPMPIVHQILGAIINVVRSVPFLILMLTIMPFTKTVVGTTIGPKAAIVGLLVAAAPFIARLVESSLKEVERGVIEAAQSMGASPLQILVKVLIPEAKPSLLVGSAIAVTTILGYSAMAGFIGGGGLGAVAINYGYHRGQTDIMYVMVVLLVVIVQILQEVGMQVAKRTDKRL</sequence>
<dbReference type="CDD" id="cd06261">
    <property type="entry name" value="TM_PBP2"/>
    <property type="match status" value="1"/>
</dbReference>
<feature type="transmembrane region" description="Helical" evidence="8">
    <location>
        <begin position="147"/>
        <end position="169"/>
    </location>
</feature>
<dbReference type="SUPFAM" id="SSF161098">
    <property type="entry name" value="MetI-like"/>
    <property type="match status" value="1"/>
</dbReference>
<comment type="similarity">
    <text evidence="2">Belongs to the binding-protein-dependent transport system permease family. CysTW subfamily.</text>
</comment>
<dbReference type="Proteomes" id="UP000068026">
    <property type="component" value="Chromosome"/>
</dbReference>
<evidence type="ECO:0000256" key="6">
    <source>
        <dbReference type="ARBA" id="ARBA00022989"/>
    </source>
</evidence>
<evidence type="ECO:0000256" key="1">
    <source>
        <dbReference type="ARBA" id="ARBA00004651"/>
    </source>
</evidence>
<reference evidence="11" key="3">
    <citation type="submission" date="2016-11" db="EMBL/GenBank/DDBJ databases">
        <authorList>
            <person name="Varghese N."/>
            <person name="Submissions S."/>
        </authorList>
    </citation>
    <scope>NUCLEOTIDE SEQUENCE</scope>
    <source>
        <strain evidence="11">DSM 1682</strain>
    </source>
</reference>
<comment type="subcellular location">
    <subcellularLocation>
        <location evidence="1 8">Cell membrane</location>
        <topology evidence="1 8">Multi-pass membrane protein</topology>
    </subcellularLocation>
</comment>
<dbReference type="AlphaFoldDB" id="A0A0X8VBC3"/>
<dbReference type="Proteomes" id="UP000184204">
    <property type="component" value="Unassembled WGS sequence"/>
</dbReference>
<evidence type="ECO:0000256" key="7">
    <source>
        <dbReference type="ARBA" id="ARBA00023136"/>
    </source>
</evidence>
<feature type="transmembrane region" description="Helical" evidence="8">
    <location>
        <begin position="20"/>
        <end position="40"/>
    </location>
</feature>
<dbReference type="KEGG" id="cpro:CPRO_29210"/>
<keyword evidence="3 8" id="KW-0813">Transport</keyword>
<keyword evidence="6 8" id="KW-1133">Transmembrane helix</keyword>
<evidence type="ECO:0000313" key="12">
    <source>
        <dbReference type="Proteomes" id="UP000068026"/>
    </source>
</evidence>
<dbReference type="InterPro" id="IPR051322">
    <property type="entry name" value="AA_ABC_Transporter_Permease"/>
</dbReference>
<dbReference type="GO" id="GO:0005886">
    <property type="term" value="C:plasma membrane"/>
    <property type="evidence" value="ECO:0007669"/>
    <property type="project" value="UniProtKB-SubCell"/>
</dbReference>
<dbReference type="EMBL" id="CP014223">
    <property type="protein sequence ID" value="AMJ42451.1"/>
    <property type="molecule type" value="Genomic_DNA"/>
</dbReference>
<evidence type="ECO:0000259" key="9">
    <source>
        <dbReference type="PROSITE" id="PS50928"/>
    </source>
</evidence>
<dbReference type="PANTHER" id="PTHR30450:SF1">
    <property type="entry name" value="D-METHIONINE TRANSPORT SYSTEM PERMEASE PROTEIN METI-RELATED"/>
    <property type="match status" value="1"/>
</dbReference>
<dbReference type="EMBL" id="FQUA01000001">
    <property type="protein sequence ID" value="SHE34208.1"/>
    <property type="molecule type" value="Genomic_DNA"/>
</dbReference>
<evidence type="ECO:0000256" key="8">
    <source>
        <dbReference type="RuleBase" id="RU363032"/>
    </source>
</evidence>
<evidence type="ECO:0000313" key="13">
    <source>
        <dbReference type="Proteomes" id="UP000184204"/>
    </source>
</evidence>
<dbReference type="GO" id="GO:0048473">
    <property type="term" value="P:D-methionine transmembrane transport"/>
    <property type="evidence" value="ECO:0007669"/>
    <property type="project" value="TreeGrafter"/>
</dbReference>
<evidence type="ECO:0000256" key="5">
    <source>
        <dbReference type="ARBA" id="ARBA00022692"/>
    </source>
</evidence>
<feature type="transmembrane region" description="Helical" evidence="8">
    <location>
        <begin position="52"/>
        <end position="76"/>
    </location>
</feature>
<evidence type="ECO:0000313" key="10">
    <source>
        <dbReference type="EMBL" id="AMJ42451.1"/>
    </source>
</evidence>
<reference evidence="13" key="4">
    <citation type="submission" date="2016-11" db="EMBL/GenBank/DDBJ databases">
        <authorList>
            <person name="Jaros S."/>
            <person name="Januszkiewicz K."/>
            <person name="Wedrychowicz H."/>
        </authorList>
    </citation>
    <scope>NUCLEOTIDE SEQUENCE [LARGE SCALE GENOMIC DNA]</scope>
    <source>
        <strain evidence="13">DSM 1682</strain>
    </source>
</reference>
<dbReference type="FunFam" id="1.10.3720.10:FF:000002">
    <property type="entry name" value="D-methionine ABC transporter permease MetI"/>
    <property type="match status" value="1"/>
</dbReference>
<dbReference type="InterPro" id="IPR000515">
    <property type="entry name" value="MetI-like"/>
</dbReference>
<keyword evidence="7 8" id="KW-0472">Membrane</keyword>
<dbReference type="RefSeq" id="WP_066053290.1">
    <property type="nucleotide sequence ID" value="NZ_CP014223.1"/>
</dbReference>
<keyword evidence="12" id="KW-1185">Reference proteome</keyword>
<proteinExistence type="inferred from homology"/>
<dbReference type="Pfam" id="PF00528">
    <property type="entry name" value="BPD_transp_1"/>
    <property type="match status" value="1"/>
</dbReference>
<name>A0A0X8VBC3_ANAPI</name>
<dbReference type="PANTHER" id="PTHR30450">
    <property type="entry name" value="ABC TRANSPORTER PERMEASE"/>
    <property type="match status" value="1"/>
</dbReference>